<proteinExistence type="predicted"/>
<dbReference type="Proteomes" id="UP000177821">
    <property type="component" value="Unassembled WGS sequence"/>
</dbReference>
<evidence type="ECO:0000313" key="2">
    <source>
        <dbReference type="EMBL" id="OGY29129.1"/>
    </source>
</evidence>
<feature type="transmembrane region" description="Helical" evidence="1">
    <location>
        <begin position="152"/>
        <end position="171"/>
    </location>
</feature>
<reference evidence="2 3" key="1">
    <citation type="journal article" date="2016" name="Nat. Commun.">
        <title>Thousands of microbial genomes shed light on interconnected biogeochemical processes in an aquifer system.</title>
        <authorList>
            <person name="Anantharaman K."/>
            <person name="Brown C.T."/>
            <person name="Hug L.A."/>
            <person name="Sharon I."/>
            <person name="Castelle C.J."/>
            <person name="Probst A.J."/>
            <person name="Thomas B.C."/>
            <person name="Singh A."/>
            <person name="Wilkins M.J."/>
            <person name="Karaoz U."/>
            <person name="Brodie E.L."/>
            <person name="Williams K.H."/>
            <person name="Hubbard S.S."/>
            <person name="Banfield J.F."/>
        </authorList>
    </citation>
    <scope>NUCLEOTIDE SEQUENCE [LARGE SCALE GENOMIC DNA]</scope>
</reference>
<keyword evidence="1" id="KW-1133">Transmembrane helix</keyword>
<feature type="transmembrane region" description="Helical" evidence="1">
    <location>
        <begin position="126"/>
        <end position="146"/>
    </location>
</feature>
<comment type="caution">
    <text evidence="2">The sequence shown here is derived from an EMBL/GenBank/DDBJ whole genome shotgun (WGS) entry which is preliminary data.</text>
</comment>
<dbReference type="EMBL" id="MHCX01000034">
    <property type="protein sequence ID" value="OGY29129.1"/>
    <property type="molecule type" value="Genomic_DNA"/>
</dbReference>
<evidence type="ECO:0000313" key="3">
    <source>
        <dbReference type="Proteomes" id="UP000177821"/>
    </source>
</evidence>
<dbReference type="AlphaFoldDB" id="A0A1G1WN55"/>
<feature type="transmembrane region" description="Helical" evidence="1">
    <location>
        <begin position="6"/>
        <end position="24"/>
    </location>
</feature>
<keyword evidence="1" id="KW-0472">Membrane</keyword>
<sequence>MVNRLLTGFFSGIISGLASIGRFLERFSYALLHGLINVLENLGRALRNLSRAMANYLFDLMIAGGRFSWALGKVGLFFIPTVVFLGIGSGWILLGIGWALFIVAIGIANYRPQKPSKSFVDQPLHAYLISLFISFFLWGFLFIFAGAEAGQAAFGASVFVVAQGILTPLIGGGSEKLGPTYYGPSAGKLTLQANQVATRSSGVYLADLEVSATFTNPQVGLGKGWDYGFCFRDTGPNAEYRVWVAYSGHWYLGFMEEVNSKRQFVCLANGVIANLDVSNGGSNTVRLLVSDKIGFLWVNGVAVTDLDLSRKTTHGDVCLASGIDLENAVEGVVVTYKDFRVAPLEVLGTQKPRP</sequence>
<accession>A0A1G1WN55</accession>
<name>A0A1G1WN55_9BACT</name>
<gene>
    <name evidence="2" type="ORF">A3J50_03695</name>
</gene>
<dbReference type="Gene3D" id="2.60.120.560">
    <property type="entry name" value="Exo-inulinase, domain 1"/>
    <property type="match status" value="1"/>
</dbReference>
<organism evidence="2 3">
    <name type="scientific">Candidatus Woykebacteria bacterium RIFCSPHIGHO2_02_FULL_43_16b</name>
    <dbReference type="NCBI Taxonomy" id="1802601"/>
    <lineage>
        <taxon>Bacteria</taxon>
        <taxon>Candidatus Woykeibacteriota</taxon>
    </lineage>
</organism>
<protein>
    <submittedName>
        <fullName evidence="2">Uncharacterized protein</fullName>
    </submittedName>
</protein>
<feature type="transmembrane region" description="Helical" evidence="1">
    <location>
        <begin position="77"/>
        <end position="105"/>
    </location>
</feature>
<keyword evidence="1" id="KW-0812">Transmembrane</keyword>
<evidence type="ECO:0000256" key="1">
    <source>
        <dbReference type="SAM" id="Phobius"/>
    </source>
</evidence>